<dbReference type="PANTHER" id="PTHR30509">
    <property type="entry name" value="P-HYDROXYBENZOIC ACID EFFLUX PUMP SUBUNIT-RELATED"/>
    <property type="match status" value="1"/>
</dbReference>
<organism evidence="10 11">
    <name type="scientific">Tetragenococcus solitarius</name>
    <dbReference type="NCBI Taxonomy" id="71453"/>
    <lineage>
        <taxon>Bacteria</taxon>
        <taxon>Bacillati</taxon>
        <taxon>Bacillota</taxon>
        <taxon>Bacilli</taxon>
        <taxon>Lactobacillales</taxon>
        <taxon>Enterococcaceae</taxon>
        <taxon>Tetragenococcus</taxon>
    </lineage>
</organism>
<keyword evidence="5 8" id="KW-0472">Membrane</keyword>
<dbReference type="InterPro" id="IPR049453">
    <property type="entry name" value="Memb_transporter_dom"/>
</dbReference>
<proteinExistence type="inferred from homology"/>
<sequence length="199" mass="21985">MHIGRFRLGMRTFKTALSVVLCVLLFHVLGRDNPLIATIAAVVSLRQDMTSTVSIGKERILGNTVGSVAAMIYLLVQHFFPQTLFLQLVLLPILVALVVILQDGIDNNSGIITGIATFILISLSTPQGESVIVALDRILDTFIGVGVAIFLNTVIKPPKMEEQREIENDLAKLKEQEQDLQDTLTQVHEKIKAKEKDEK</sequence>
<comment type="subcellular location">
    <subcellularLocation>
        <location evidence="1">Cell membrane</location>
        <topology evidence="1">Multi-pass membrane protein</topology>
    </subcellularLocation>
</comment>
<evidence type="ECO:0000256" key="6">
    <source>
        <dbReference type="ARBA" id="ARBA00043993"/>
    </source>
</evidence>
<evidence type="ECO:0000256" key="4">
    <source>
        <dbReference type="ARBA" id="ARBA00022989"/>
    </source>
</evidence>
<protein>
    <submittedName>
        <fullName evidence="10">Aromatic acid exporter family protein</fullName>
    </submittedName>
</protein>
<gene>
    <name evidence="10" type="ORF">GCM10019998_19490</name>
</gene>
<feature type="coiled-coil region" evidence="7">
    <location>
        <begin position="159"/>
        <end position="197"/>
    </location>
</feature>
<keyword evidence="2" id="KW-1003">Cell membrane</keyword>
<comment type="similarity">
    <text evidence="6">Belongs to the YccS/YhfK family.</text>
</comment>
<evidence type="ECO:0000256" key="1">
    <source>
        <dbReference type="ARBA" id="ARBA00004651"/>
    </source>
</evidence>
<evidence type="ECO:0000313" key="11">
    <source>
        <dbReference type="Proteomes" id="UP001501577"/>
    </source>
</evidence>
<dbReference type="PANTHER" id="PTHR30509:SF9">
    <property type="entry name" value="MULTIDRUG RESISTANCE PROTEIN MDTO"/>
    <property type="match status" value="1"/>
</dbReference>
<feature type="domain" description="Integral membrane bound transporter" evidence="9">
    <location>
        <begin position="21"/>
        <end position="150"/>
    </location>
</feature>
<evidence type="ECO:0000256" key="7">
    <source>
        <dbReference type="SAM" id="Coils"/>
    </source>
</evidence>
<dbReference type="Proteomes" id="UP001501577">
    <property type="component" value="Unassembled WGS sequence"/>
</dbReference>
<evidence type="ECO:0000256" key="5">
    <source>
        <dbReference type="ARBA" id="ARBA00023136"/>
    </source>
</evidence>
<evidence type="ECO:0000256" key="2">
    <source>
        <dbReference type="ARBA" id="ARBA00022475"/>
    </source>
</evidence>
<keyword evidence="7" id="KW-0175">Coiled coil</keyword>
<feature type="transmembrane region" description="Helical" evidence="8">
    <location>
        <begin position="138"/>
        <end position="155"/>
    </location>
</feature>
<keyword evidence="3 8" id="KW-0812">Transmembrane</keyword>
<feature type="transmembrane region" description="Helical" evidence="8">
    <location>
        <begin position="83"/>
        <end position="102"/>
    </location>
</feature>
<reference evidence="10 11" key="1">
    <citation type="journal article" date="2019" name="Int. J. Syst. Evol. Microbiol.">
        <title>The Global Catalogue of Microorganisms (GCM) 10K type strain sequencing project: providing services to taxonomists for standard genome sequencing and annotation.</title>
        <authorList>
            <consortium name="The Broad Institute Genomics Platform"/>
            <consortium name="The Broad Institute Genome Sequencing Center for Infectious Disease"/>
            <person name="Wu L."/>
            <person name="Ma J."/>
        </authorList>
    </citation>
    <scope>NUCLEOTIDE SEQUENCE [LARGE SCALE GENOMIC DNA]</scope>
    <source>
        <strain evidence="10 11">JCM 8736</strain>
    </source>
</reference>
<evidence type="ECO:0000313" key="10">
    <source>
        <dbReference type="EMBL" id="GAA3022943.1"/>
    </source>
</evidence>
<name>A0ABN3YC89_9ENTE</name>
<dbReference type="EMBL" id="BAAAXQ010000064">
    <property type="protein sequence ID" value="GAA3022943.1"/>
    <property type="molecule type" value="Genomic_DNA"/>
</dbReference>
<evidence type="ECO:0000256" key="3">
    <source>
        <dbReference type="ARBA" id="ARBA00022692"/>
    </source>
</evidence>
<feature type="transmembrane region" description="Helical" evidence="8">
    <location>
        <begin position="108"/>
        <end position="126"/>
    </location>
</feature>
<dbReference type="RefSeq" id="WP_068706687.1">
    <property type="nucleotide sequence ID" value="NZ_BAAAXQ010000064.1"/>
</dbReference>
<comment type="caution">
    <text evidence="10">The sequence shown here is derived from an EMBL/GenBank/DDBJ whole genome shotgun (WGS) entry which is preliminary data.</text>
</comment>
<accession>A0ABN3YC89</accession>
<keyword evidence="4 8" id="KW-1133">Transmembrane helix</keyword>
<keyword evidence="11" id="KW-1185">Reference proteome</keyword>
<evidence type="ECO:0000256" key="8">
    <source>
        <dbReference type="SAM" id="Phobius"/>
    </source>
</evidence>
<dbReference type="Pfam" id="PF13515">
    <property type="entry name" value="FUSC_2"/>
    <property type="match status" value="1"/>
</dbReference>
<evidence type="ECO:0000259" key="9">
    <source>
        <dbReference type="Pfam" id="PF13515"/>
    </source>
</evidence>